<evidence type="ECO:0000313" key="1">
    <source>
        <dbReference type="EMBL" id="MBY9076379.1"/>
    </source>
</evidence>
<dbReference type="EMBL" id="JAIEZQ010000003">
    <property type="protein sequence ID" value="MBY9076379.1"/>
    <property type="molecule type" value="Genomic_DNA"/>
</dbReference>
<name>A0ABS7RMU2_9ACTN</name>
<organism evidence="1 2">
    <name type="scientific">Nocardioides jiangsuensis</name>
    <dbReference type="NCBI Taxonomy" id="2866161"/>
    <lineage>
        <taxon>Bacteria</taxon>
        <taxon>Bacillati</taxon>
        <taxon>Actinomycetota</taxon>
        <taxon>Actinomycetes</taxon>
        <taxon>Propionibacteriales</taxon>
        <taxon>Nocardioidaceae</taxon>
        <taxon>Nocardioides</taxon>
    </lineage>
</organism>
<accession>A0ABS7RMU2</accession>
<dbReference type="Proteomes" id="UP000754710">
    <property type="component" value="Unassembled WGS sequence"/>
</dbReference>
<comment type="caution">
    <text evidence="1">The sequence shown here is derived from an EMBL/GenBank/DDBJ whole genome shotgun (WGS) entry which is preliminary data.</text>
</comment>
<evidence type="ECO:0000313" key="2">
    <source>
        <dbReference type="Proteomes" id="UP000754710"/>
    </source>
</evidence>
<reference evidence="1 2" key="1">
    <citation type="submission" date="2021-08" db="EMBL/GenBank/DDBJ databases">
        <title>Nocardioides bacterium WL0053 sp. nov., isolated from the sediment.</title>
        <authorList>
            <person name="Wang L."/>
            <person name="Zhang D."/>
            <person name="Zhang A."/>
        </authorList>
    </citation>
    <scope>NUCLEOTIDE SEQUENCE [LARGE SCALE GENOMIC DNA]</scope>
    <source>
        <strain evidence="1 2">WL0053</strain>
    </source>
</reference>
<evidence type="ECO:0008006" key="3">
    <source>
        <dbReference type="Google" id="ProtNLM"/>
    </source>
</evidence>
<dbReference type="RefSeq" id="WP_221026189.1">
    <property type="nucleotide sequence ID" value="NZ_JAIEZQ010000003.1"/>
</dbReference>
<sequence>MRASGESGGGGGIVLDASTAETIRSRFDDLAAEFRNTRTPLAAHYRGMTEGCGELAGSIESGASKFLLSWNDVFDVCSTEAALIAGNVNNFAIDLEALDSDARTSIVL</sequence>
<keyword evidence="2" id="KW-1185">Reference proteome</keyword>
<gene>
    <name evidence="1" type="ORF">K1X13_16215</name>
</gene>
<protein>
    <recommendedName>
        <fullName evidence="3">WXG100 family type VII secretion target</fullName>
    </recommendedName>
</protein>
<proteinExistence type="predicted"/>